<evidence type="ECO:0000313" key="2">
    <source>
        <dbReference type="Proteomes" id="UP000016584"/>
    </source>
</evidence>
<sequence length="56" mass="6581">MLFKQEVLKKLCISDATFRNYVADEKLDPMKLGKIDYYFARGLAKDLMVSKYKKKS</sequence>
<accession>U2JEI0</accession>
<gene>
    <name evidence="1" type="ORF">M472_20090</name>
</gene>
<name>U2JEI0_9SPHI</name>
<keyword evidence="2" id="KW-1185">Reference proteome</keyword>
<dbReference type="PATRIC" id="fig|1346330.5.peg.301"/>
<organism evidence="1 2">
    <name type="scientific">Sphingobacterium paucimobilis HER1398</name>
    <dbReference type="NCBI Taxonomy" id="1346330"/>
    <lineage>
        <taxon>Bacteria</taxon>
        <taxon>Pseudomonadati</taxon>
        <taxon>Bacteroidota</taxon>
        <taxon>Sphingobacteriia</taxon>
        <taxon>Sphingobacteriales</taxon>
        <taxon>Sphingobacteriaceae</taxon>
        <taxon>Sphingobacterium</taxon>
    </lineage>
</organism>
<reference evidence="1 2" key="1">
    <citation type="journal article" date="2013" name="Genome Announc.">
        <title>The Draft Genome Sequence of Sphingomonas paucimobilis Strain HER1398 (Proteobacteria), Host to the Giant PAU Phage, Indicates That It Is a Member of the Genus Sphingobacterium (Bacteroidetes).</title>
        <authorList>
            <person name="White R.A.III."/>
            <person name="Suttle C.A."/>
        </authorList>
    </citation>
    <scope>NUCLEOTIDE SEQUENCE [LARGE SCALE GENOMIC DNA]</scope>
    <source>
        <strain evidence="1 2">HER1398</strain>
    </source>
</reference>
<proteinExistence type="predicted"/>
<comment type="caution">
    <text evidence="1">The sequence shown here is derived from an EMBL/GenBank/DDBJ whole genome shotgun (WGS) entry which is preliminary data.</text>
</comment>
<dbReference type="STRING" id="1346330.M472_20090"/>
<evidence type="ECO:0008006" key="3">
    <source>
        <dbReference type="Google" id="ProtNLM"/>
    </source>
</evidence>
<protein>
    <recommendedName>
        <fullName evidence="3">DNA-binding protein</fullName>
    </recommendedName>
</protein>
<evidence type="ECO:0000313" key="1">
    <source>
        <dbReference type="EMBL" id="ERJ61053.1"/>
    </source>
</evidence>
<dbReference type="AlphaFoldDB" id="U2JEI0"/>
<dbReference type="EMBL" id="ATDL01000003">
    <property type="protein sequence ID" value="ERJ61053.1"/>
    <property type="molecule type" value="Genomic_DNA"/>
</dbReference>
<dbReference type="Proteomes" id="UP000016584">
    <property type="component" value="Unassembled WGS sequence"/>
</dbReference>